<evidence type="ECO:0000313" key="8">
    <source>
        <dbReference type="EMBL" id="KIO42849.1"/>
    </source>
</evidence>
<dbReference type="EMBL" id="JPIU01000049">
    <property type="protein sequence ID" value="KIO42849.1"/>
    <property type="molecule type" value="Genomic_DNA"/>
</dbReference>
<dbReference type="InterPro" id="IPR014780">
    <property type="entry name" value="tRNA_psdUridine_synth_TruB"/>
</dbReference>
<dbReference type="GO" id="GO:1990481">
    <property type="term" value="P:mRNA pseudouridine synthesis"/>
    <property type="evidence" value="ECO:0007669"/>
    <property type="project" value="TreeGrafter"/>
</dbReference>
<dbReference type="NCBIfam" id="TIGR00431">
    <property type="entry name" value="TruB"/>
    <property type="match status" value="1"/>
</dbReference>
<proteinExistence type="inferred from homology"/>
<accession>A0A0C3RDJ1</accession>
<feature type="domain" description="tRNA pseudouridylate synthase B C-terminal" evidence="7">
    <location>
        <begin position="193"/>
        <end position="233"/>
    </location>
</feature>
<evidence type="ECO:0000256" key="5">
    <source>
        <dbReference type="HAMAP-Rule" id="MF_01080"/>
    </source>
</evidence>
<dbReference type="PANTHER" id="PTHR13767">
    <property type="entry name" value="TRNA-PSEUDOURIDINE SYNTHASE"/>
    <property type="match status" value="1"/>
</dbReference>
<dbReference type="RefSeq" id="WP_052649436.1">
    <property type="nucleotide sequence ID" value="NZ_JPIU01000049.1"/>
</dbReference>
<dbReference type="GO" id="GO:0031119">
    <property type="term" value="P:tRNA pseudouridine synthesis"/>
    <property type="evidence" value="ECO:0007669"/>
    <property type="project" value="UniProtKB-UniRule"/>
</dbReference>
<feature type="active site" description="Nucleophile" evidence="5">
    <location>
        <position position="59"/>
    </location>
</feature>
<dbReference type="AlphaFoldDB" id="A0A0C3RDJ1"/>
<evidence type="ECO:0000313" key="9">
    <source>
        <dbReference type="Proteomes" id="UP000031980"/>
    </source>
</evidence>
<name>A0A0C3RDJ1_9PORP</name>
<dbReference type="InterPro" id="IPR032819">
    <property type="entry name" value="TruB_C"/>
</dbReference>
<comment type="caution">
    <text evidence="8">The sequence shown here is derived from an EMBL/GenBank/DDBJ whole genome shotgun (WGS) entry which is preliminary data.</text>
</comment>
<comment type="similarity">
    <text evidence="2 5">Belongs to the pseudouridine synthase TruB family. Type 1 subfamily.</text>
</comment>
<evidence type="ECO:0000256" key="1">
    <source>
        <dbReference type="ARBA" id="ARBA00000385"/>
    </source>
</evidence>
<dbReference type="Pfam" id="PF16198">
    <property type="entry name" value="TruB_C_2"/>
    <property type="match status" value="1"/>
</dbReference>
<keyword evidence="9" id="KW-1185">Reference proteome</keyword>
<dbReference type="EC" id="5.4.99.25" evidence="5"/>
<evidence type="ECO:0000256" key="4">
    <source>
        <dbReference type="ARBA" id="ARBA00023235"/>
    </source>
</evidence>
<dbReference type="InterPro" id="IPR002501">
    <property type="entry name" value="PsdUridine_synth_N"/>
</dbReference>
<dbReference type="SUPFAM" id="SSF55120">
    <property type="entry name" value="Pseudouridine synthase"/>
    <property type="match status" value="1"/>
</dbReference>
<evidence type="ECO:0000259" key="6">
    <source>
        <dbReference type="Pfam" id="PF01509"/>
    </source>
</evidence>
<comment type="catalytic activity">
    <reaction evidence="1 5">
        <text>uridine(55) in tRNA = pseudouridine(55) in tRNA</text>
        <dbReference type="Rhea" id="RHEA:42532"/>
        <dbReference type="Rhea" id="RHEA-COMP:10101"/>
        <dbReference type="Rhea" id="RHEA-COMP:10102"/>
        <dbReference type="ChEBI" id="CHEBI:65314"/>
        <dbReference type="ChEBI" id="CHEBI:65315"/>
        <dbReference type="EC" id="5.4.99.25"/>
    </reaction>
</comment>
<evidence type="ECO:0000256" key="2">
    <source>
        <dbReference type="ARBA" id="ARBA00005642"/>
    </source>
</evidence>
<dbReference type="InterPro" id="IPR020103">
    <property type="entry name" value="PsdUridine_synth_cat_dom_sf"/>
</dbReference>
<organism evidence="8 9">
    <name type="scientific">Sanguibacteroides justesenii</name>
    <dbReference type="NCBI Taxonomy" id="1547597"/>
    <lineage>
        <taxon>Bacteria</taxon>
        <taxon>Pseudomonadati</taxon>
        <taxon>Bacteroidota</taxon>
        <taxon>Bacteroidia</taxon>
        <taxon>Bacteroidales</taxon>
        <taxon>Porphyromonadaceae</taxon>
        <taxon>Sanguibacteroides</taxon>
    </lineage>
</organism>
<comment type="function">
    <text evidence="5">Responsible for synthesis of pseudouridine from uracil-55 in the psi GC loop of transfer RNAs.</text>
</comment>
<sequence>MTEVWSKIRFREEGDFQAGAVIVIDKPLRWTSFDVVNKVRICLKRKFGKIKVGHAGTLDPLASGVVIVCVGKETKEIERYMGEEKEYVAEITFGHTTPSYDLETSFNGTFTYEHVNRMLMEEVITRFVGEIEQYPPIFSAVRVDGVRAYEKARKGDEVEMKSRRVTIREIEIVKMELPVVELRIVCSKGTYIRSLAHDLGQACGSGSYLSALRRSRVGGFKVEDACRMNEVVETLQEML</sequence>
<evidence type="ECO:0000256" key="3">
    <source>
        <dbReference type="ARBA" id="ARBA00022694"/>
    </source>
</evidence>
<dbReference type="HAMAP" id="MF_01080">
    <property type="entry name" value="TruB_bact"/>
    <property type="match status" value="1"/>
</dbReference>
<evidence type="ECO:0000259" key="7">
    <source>
        <dbReference type="Pfam" id="PF16198"/>
    </source>
</evidence>
<dbReference type="PANTHER" id="PTHR13767:SF2">
    <property type="entry name" value="PSEUDOURIDYLATE SYNTHASE TRUB1"/>
    <property type="match status" value="1"/>
</dbReference>
<dbReference type="GO" id="GO:0160148">
    <property type="term" value="F:tRNA pseudouridine(55) synthase activity"/>
    <property type="evidence" value="ECO:0007669"/>
    <property type="project" value="UniProtKB-EC"/>
</dbReference>
<gene>
    <name evidence="5" type="primary">truB</name>
    <name evidence="8" type="ORF">BA92_13365</name>
</gene>
<dbReference type="Proteomes" id="UP000031980">
    <property type="component" value="Unassembled WGS sequence"/>
</dbReference>
<keyword evidence="3 5" id="KW-0819">tRNA processing</keyword>
<dbReference type="Pfam" id="PF01509">
    <property type="entry name" value="TruB_N"/>
    <property type="match status" value="1"/>
</dbReference>
<dbReference type="Gene3D" id="3.30.2350.10">
    <property type="entry name" value="Pseudouridine synthase"/>
    <property type="match status" value="1"/>
</dbReference>
<reference evidence="8 9" key="1">
    <citation type="submission" date="2014-07" db="EMBL/GenBank/DDBJ databases">
        <title>Porphyromonadaceae bacterium OUH 308042 = ATCC BAA-2681 = DSM 28342 draft genome.</title>
        <authorList>
            <person name="Sydenham T.V."/>
            <person name="Hasman H."/>
            <person name="Justensen U.S."/>
        </authorList>
    </citation>
    <scope>NUCLEOTIDE SEQUENCE [LARGE SCALE GENOMIC DNA]</scope>
    <source>
        <strain evidence="8 9">OUH 308042</strain>
    </source>
</reference>
<dbReference type="CDD" id="cd02573">
    <property type="entry name" value="PseudoU_synth_EcTruB"/>
    <property type="match status" value="1"/>
</dbReference>
<protein>
    <recommendedName>
        <fullName evidence="5">tRNA pseudouridine synthase B</fullName>
        <ecNumber evidence="5">5.4.99.25</ecNumber>
    </recommendedName>
    <alternativeName>
        <fullName evidence="5">tRNA pseudouridine(55) synthase</fullName>
        <shortName evidence="5">Psi55 synthase</shortName>
    </alternativeName>
    <alternativeName>
        <fullName evidence="5">tRNA pseudouridylate synthase</fullName>
    </alternativeName>
    <alternativeName>
        <fullName evidence="5">tRNA-uridine isomerase</fullName>
    </alternativeName>
</protein>
<keyword evidence="4 5" id="KW-0413">Isomerase</keyword>
<feature type="domain" description="Pseudouridine synthase II N-terminal" evidence="6">
    <location>
        <begin position="44"/>
        <end position="192"/>
    </location>
</feature>
<dbReference type="GO" id="GO:0003723">
    <property type="term" value="F:RNA binding"/>
    <property type="evidence" value="ECO:0007669"/>
    <property type="project" value="InterPro"/>
</dbReference>